<dbReference type="PANTHER" id="PTHR43101">
    <property type="entry name" value="BETA-FRUCTOSIDASE"/>
    <property type="match status" value="1"/>
</dbReference>
<dbReference type="GO" id="GO:0005737">
    <property type="term" value="C:cytoplasm"/>
    <property type="evidence" value="ECO:0007669"/>
    <property type="project" value="InterPro"/>
</dbReference>
<name>A0A5E4QT30_9NEOP</name>
<dbReference type="InterPro" id="IPR006232">
    <property type="entry name" value="Suc6P_hydrolase"/>
</dbReference>
<keyword evidence="3 4" id="KW-0326">Glycosidase</keyword>
<dbReference type="Pfam" id="PF08244">
    <property type="entry name" value="Glyco_hydro_32C"/>
    <property type="match status" value="1"/>
</dbReference>
<dbReference type="InterPro" id="IPR051214">
    <property type="entry name" value="GH32_Enzymes"/>
</dbReference>
<dbReference type="InterPro" id="IPR013189">
    <property type="entry name" value="Glyco_hydro_32_C"/>
</dbReference>
<dbReference type="AlphaFoldDB" id="A0A5E4QT30"/>
<dbReference type="InterPro" id="IPR013320">
    <property type="entry name" value="ConA-like_dom_sf"/>
</dbReference>
<evidence type="ECO:0000256" key="2">
    <source>
        <dbReference type="ARBA" id="ARBA00022801"/>
    </source>
</evidence>
<dbReference type="CDD" id="cd08996">
    <property type="entry name" value="GH32_FFase"/>
    <property type="match status" value="1"/>
</dbReference>
<keyword evidence="10" id="KW-1185">Reference proteome</keyword>
<feature type="chain" id="PRO_5022764354" description="Sucrose-6-phosphate hydrolase" evidence="6">
    <location>
        <begin position="20"/>
        <end position="491"/>
    </location>
</feature>
<feature type="signal peptide" evidence="6">
    <location>
        <begin position="1"/>
        <end position="19"/>
    </location>
</feature>
<evidence type="ECO:0000256" key="1">
    <source>
        <dbReference type="ARBA" id="ARBA00009902"/>
    </source>
</evidence>
<feature type="coiled-coil region" evidence="5">
    <location>
        <begin position="18"/>
        <end position="45"/>
    </location>
</feature>
<dbReference type="PANTHER" id="PTHR43101:SF1">
    <property type="entry name" value="BETA-FRUCTOSIDASE"/>
    <property type="match status" value="1"/>
</dbReference>
<dbReference type="InterPro" id="IPR001362">
    <property type="entry name" value="Glyco_hydro_32"/>
</dbReference>
<dbReference type="SUPFAM" id="SSF75005">
    <property type="entry name" value="Arabinanase/levansucrase/invertase"/>
    <property type="match status" value="1"/>
</dbReference>
<organism evidence="9 10">
    <name type="scientific">Leptidea sinapis</name>
    <dbReference type="NCBI Taxonomy" id="189913"/>
    <lineage>
        <taxon>Eukaryota</taxon>
        <taxon>Metazoa</taxon>
        <taxon>Ecdysozoa</taxon>
        <taxon>Arthropoda</taxon>
        <taxon>Hexapoda</taxon>
        <taxon>Insecta</taxon>
        <taxon>Pterygota</taxon>
        <taxon>Neoptera</taxon>
        <taxon>Endopterygota</taxon>
        <taxon>Lepidoptera</taxon>
        <taxon>Glossata</taxon>
        <taxon>Ditrysia</taxon>
        <taxon>Papilionoidea</taxon>
        <taxon>Pieridae</taxon>
        <taxon>Dismorphiinae</taxon>
        <taxon>Leptidea</taxon>
    </lineage>
</organism>
<dbReference type="Proteomes" id="UP000324832">
    <property type="component" value="Unassembled WGS sequence"/>
</dbReference>
<evidence type="ECO:0000256" key="3">
    <source>
        <dbReference type="ARBA" id="ARBA00023295"/>
    </source>
</evidence>
<dbReference type="EC" id="3.2.1.26" evidence="4"/>
<dbReference type="InterPro" id="IPR023296">
    <property type="entry name" value="Glyco_hydro_beta-prop_sf"/>
</dbReference>
<dbReference type="Pfam" id="PF00251">
    <property type="entry name" value="Glyco_hydro_32N"/>
    <property type="match status" value="1"/>
</dbReference>
<comment type="similarity">
    <text evidence="1 4">Belongs to the glycosyl hydrolase 32 family.</text>
</comment>
<evidence type="ECO:0000313" key="9">
    <source>
        <dbReference type="EMBL" id="VVD00875.1"/>
    </source>
</evidence>
<dbReference type="NCBIfam" id="TIGR01322">
    <property type="entry name" value="scrB_fam"/>
    <property type="match status" value="1"/>
</dbReference>
<gene>
    <name evidence="9" type="ORF">LSINAPIS_LOCUS11424</name>
</gene>
<keyword evidence="6" id="KW-0732">Signal</keyword>
<feature type="domain" description="Glycosyl hydrolase family 32 C-terminal" evidence="8">
    <location>
        <begin position="397"/>
        <end position="466"/>
    </location>
</feature>
<dbReference type="InterPro" id="IPR018053">
    <property type="entry name" value="Glyco_hydro_32_AS"/>
</dbReference>
<evidence type="ECO:0000256" key="4">
    <source>
        <dbReference type="RuleBase" id="RU362110"/>
    </source>
</evidence>
<dbReference type="SUPFAM" id="SSF49899">
    <property type="entry name" value="Concanavalin A-like lectins/glucanases"/>
    <property type="match status" value="1"/>
</dbReference>
<dbReference type="GO" id="GO:0005975">
    <property type="term" value="P:carbohydrate metabolic process"/>
    <property type="evidence" value="ECO:0007669"/>
    <property type="project" value="InterPro"/>
</dbReference>
<feature type="domain" description="Glycosyl hydrolase family 32 N-terminal" evidence="7">
    <location>
        <begin position="52"/>
        <end position="349"/>
    </location>
</feature>
<dbReference type="Gene3D" id="2.115.10.20">
    <property type="entry name" value="Glycosyl hydrolase domain, family 43"/>
    <property type="match status" value="1"/>
</dbReference>
<dbReference type="EMBL" id="FZQP02005012">
    <property type="protein sequence ID" value="VVD00875.1"/>
    <property type="molecule type" value="Genomic_DNA"/>
</dbReference>
<evidence type="ECO:0000259" key="8">
    <source>
        <dbReference type="Pfam" id="PF08244"/>
    </source>
</evidence>
<sequence>MTGLPHLVLFTFFYAAVLSESVNSLEDAKDELAAYIENKKLEINSRYRLLYHVMPPVGWMNDPNGFSYYKGKFHLFYQYYPYDSVWGPMHWGHSASPNLVHWMDLPTALIPEEEQCFSGSAVADGDVMTLIYTAHMPTSAEPFYNESQYLAFSDDGVDFHKYDGNPVLPAAPNGSPDFRDPKAWRYGDHWYAVVGSKTLDQKGRVLLYKSKDLLSWELLSVLGESKGDMGYMWECPDFFELGGKFVLLMSPQGMAPKGDRYKNTFQTGYIIGNFDYTTNEFIPETEFQEMDFGHDFYAAQTIEHNGIRYVVAWFSMWEVPHVEDADGWSGAMTIVRELHLADKRILMKPVAEMERLRQHVVLNEKLRRKQARLLPKASELIINGNLLLKFEMLLEGTNGGGKVWIRWDPRTRKISVDRGSGDVRQVEWSPIGARTLRLFLDTSSLELFCGEGEVVFSSRITPPPLMGLFHSHNPQKYYLSTTQALHHYETR</sequence>
<dbReference type="GO" id="GO:0004564">
    <property type="term" value="F:beta-fructofuranosidase activity"/>
    <property type="evidence" value="ECO:0007669"/>
    <property type="project" value="UniProtKB-EC"/>
</dbReference>
<evidence type="ECO:0000256" key="5">
    <source>
        <dbReference type="SAM" id="Coils"/>
    </source>
</evidence>
<dbReference type="PROSITE" id="PS00609">
    <property type="entry name" value="GLYCOSYL_HYDROL_F32"/>
    <property type="match status" value="1"/>
</dbReference>
<dbReference type="SMART" id="SM00640">
    <property type="entry name" value="Glyco_32"/>
    <property type="match status" value="1"/>
</dbReference>
<reference evidence="9 10" key="1">
    <citation type="submission" date="2017-07" db="EMBL/GenBank/DDBJ databases">
        <authorList>
            <person name="Talla V."/>
            <person name="Backstrom N."/>
        </authorList>
    </citation>
    <scope>NUCLEOTIDE SEQUENCE [LARGE SCALE GENOMIC DNA]</scope>
</reference>
<keyword evidence="5" id="KW-0175">Coiled coil</keyword>
<comment type="catalytic activity">
    <reaction evidence="4">
        <text>Hydrolysis of terminal non-reducing beta-D-fructofuranoside residues in beta-D-fructofuranosides.</text>
        <dbReference type="EC" id="3.2.1.26"/>
    </reaction>
</comment>
<keyword evidence="2 4" id="KW-0378">Hydrolase</keyword>
<dbReference type="Gene3D" id="2.60.120.560">
    <property type="entry name" value="Exo-inulinase, domain 1"/>
    <property type="match status" value="1"/>
</dbReference>
<protein>
    <recommendedName>
        <fullName evidence="4">Sucrose-6-phosphate hydrolase</fullName>
        <ecNumber evidence="4">3.2.1.26</ecNumber>
    </recommendedName>
</protein>
<proteinExistence type="inferred from homology"/>
<evidence type="ECO:0000259" key="7">
    <source>
        <dbReference type="Pfam" id="PF00251"/>
    </source>
</evidence>
<evidence type="ECO:0000313" key="10">
    <source>
        <dbReference type="Proteomes" id="UP000324832"/>
    </source>
</evidence>
<accession>A0A5E4QT30</accession>
<evidence type="ECO:0000256" key="6">
    <source>
        <dbReference type="SAM" id="SignalP"/>
    </source>
</evidence>
<dbReference type="InterPro" id="IPR013148">
    <property type="entry name" value="Glyco_hydro_32_N"/>
</dbReference>